<dbReference type="SUPFAM" id="SSF52540">
    <property type="entry name" value="P-loop containing nucleoside triphosphate hydrolases"/>
    <property type="match status" value="1"/>
</dbReference>
<dbReference type="Pfam" id="PF13424">
    <property type="entry name" value="TPR_12"/>
    <property type="match status" value="8"/>
</dbReference>
<dbReference type="SUPFAM" id="SSF48452">
    <property type="entry name" value="TPR-like"/>
    <property type="match status" value="5"/>
</dbReference>
<dbReference type="InterPro" id="IPR024983">
    <property type="entry name" value="CHAT_dom"/>
</dbReference>
<dbReference type="Gene3D" id="1.25.40.10">
    <property type="entry name" value="Tetratricopeptide repeat domain"/>
    <property type="match status" value="5"/>
</dbReference>
<dbReference type="InterPro" id="IPR019734">
    <property type="entry name" value="TPR_rpt"/>
</dbReference>
<dbReference type="PROSITE" id="PS50005">
    <property type="entry name" value="TPR"/>
    <property type="match status" value="2"/>
</dbReference>
<evidence type="ECO:0000256" key="1">
    <source>
        <dbReference type="PROSITE-ProRule" id="PRU00339"/>
    </source>
</evidence>
<accession>A0ABS4D9U1</accession>
<evidence type="ECO:0000259" key="2">
    <source>
        <dbReference type="Pfam" id="PF12770"/>
    </source>
</evidence>
<feature type="domain" description="CHAT" evidence="2">
    <location>
        <begin position="49"/>
        <end position="304"/>
    </location>
</feature>
<dbReference type="PANTHER" id="PTHR10098:SF108">
    <property type="entry name" value="TETRATRICOPEPTIDE REPEAT PROTEIN 28"/>
    <property type="match status" value="1"/>
</dbReference>
<dbReference type="SMART" id="SM00028">
    <property type="entry name" value="TPR"/>
    <property type="match status" value="19"/>
</dbReference>
<keyword evidence="1" id="KW-0802">TPR repeat</keyword>
<gene>
    <name evidence="3" type="ORF">EYB53_010810</name>
</gene>
<keyword evidence="4" id="KW-1185">Reference proteome</keyword>
<dbReference type="PANTHER" id="PTHR10098">
    <property type="entry name" value="RAPSYN-RELATED"/>
    <property type="match status" value="1"/>
</dbReference>
<dbReference type="EMBL" id="SIJK02000016">
    <property type="protein sequence ID" value="MBP1466196.1"/>
    <property type="molecule type" value="Genomic_DNA"/>
</dbReference>
<sequence>MELTISSQSANEALVRCDGVASHCFIPREVLPAPQDGSRLPNPLDDPVAYGRALFTALFPTGSLAHAALAARPERIVLVAEGALDAVPWEYLYGPDGFVVLEVPFVRGLPIERRVAPPTLDGGLHIVAVPSNPLDAAVVPLNIDGEWLRLRESVQAVEGAVVLERTRPATDEQLRRLVAGKRHRVVHFMGHGSAQQDEAQLCFERADGGLELVSARTLAQRLRGTVFLVTLNACVSATPGPTPFSNLARLLIEQGTPYALGMRFSIVDDDARAFARTLYDDLARGVPIEEALLQARLSLARSARPWAVGVPVLYTALTTPAGGFATPAGQPDVRDRRPPIQVSALPRAEGAFQGRQEELRAIGAHLTGDSRPPVLTIHGIGGQGKTALAREVAERFAWAFPGGVWAISLESLPSRELVVADLARFYEISSNAIAPEQLERQMLTSLSHNVVIPPEQLERQVLIRLSQQRTLLIFDNAETLIAAVEAGEREALRLVELLRQELTGAQATLLVTSRSLLGWPGEIYLSLGGLSAPDGARLFRQSAPARAGAIDQRMAEVLSARVEGHPLSLRLLGGAFNDTTMALESFVAAYEAQLAMAHNTYLGEDHRHRTLYASIETSVRYLAPALRDLLSGLWIFHAPFLPETAQAIFDPAPTTDDVQRPDVRDQLHALWQRGLIEREQITLEEGRLLYYRLHPILRLYAEHHLQPQAYAPDLLQSHFATIYLELVRLVSEKLNNDSRASSIAQQVREDFERGLSLCSLEQRDEYQVLWGLVTARLGDLRRALQLCEAALERLQGGDTQIHLLALQSMALVYQGLGQPQRAIQIYEEAMPVWRAICDRAGEAITLRGMAEVYQVLGQPQRALALYEEALSILRVLCEDDLIAVTLSGMAGLYMDLGETQRALQILDEALPILRAVGDRSNEAVTLNYMATVYRSKGQPQQALQLYDEALPLVRAVGNRAGEATTLNGMAMVYQSLSQFHRALQFYEEVLPIWRAMGNPTGEAATLNNMATVYQMLGEPMQALQFYEKSLLIRRMVSDLAGEAYTLNNMAELYRSIGQPQRALLLCEEAILIWQSVGNANGKASTLNNMAIVYQILGQPERSITICDEALPIWRAAGNPAGEASTLNVMAEVYRNLGQPTQALQFYEKTLPIFRTVGDRVGEAQTLNNMALLYHGLGQPDQSLQFYDEALSLCRMISYRTGEAATLHGMAMVYQSIGQPERALHLFAEAIPISREIDDWASEASMHKSMALVYQTLGQPQRALQLLDEVLPIFREVGNRTEEADTLNGMALVYQTIGQPQRALELFDKALSIWRAIGNRAGEAAALNAMGMVYQTLGQPQRAFELFDEALPILRKVGSRAGEAEALLGLGVLYQSIGQPERALELFDEVLPIWRAIGNRAGEAAALNAMGMVYQTIGQPTQAFQLFDEALPIWREIGNRAGEAATLSNMASLYQSLGQPEWALELYEEALPICREVGNRTGEAVILSNMAYLYMYLQQFEQALMQFEASILLAQQTAYPAVETASLIGQAILLYQHLERPQEAMIQIEAALQIFVNTDLPQDISGNTPEHIHQIRAAMQSGESLMQSDPITLPTEQLQVLIASTVAVLTSVPEHHSGWRDDVANMLMNAQQRGNHWQMEVDLYAALLALLDGELVVLAPDHPYAPTLAAIQVEIDNRNIPPVEVSEEVMQVVLAFVNAPNCSTRRQVVENHQSILFSPEVEALLEEYIQLALDQGDQDTAKGLAIRQSILKSCQSSGIETVFSNLMLIESIFSPQAADQALDVSPIDPDLVPRSIVALLAGPQEKMAHAQYLNALAAANDDQGLTALVQAIQTALFGGDLAQLGAKLTGPYAEACAAIVAGVEHAQQQE</sequence>
<name>A0ABS4D9U1_9CHLR</name>
<dbReference type="Gene3D" id="3.40.50.300">
    <property type="entry name" value="P-loop containing nucleotide triphosphate hydrolases"/>
    <property type="match status" value="1"/>
</dbReference>
<organism evidence="3 4">
    <name type="scientific">Candidatus Chloroploca mongolica</name>
    <dbReference type="NCBI Taxonomy" id="2528176"/>
    <lineage>
        <taxon>Bacteria</taxon>
        <taxon>Bacillati</taxon>
        <taxon>Chloroflexota</taxon>
        <taxon>Chloroflexia</taxon>
        <taxon>Chloroflexales</taxon>
        <taxon>Chloroflexineae</taxon>
        <taxon>Oscillochloridaceae</taxon>
        <taxon>Candidatus Chloroploca</taxon>
    </lineage>
</organism>
<dbReference type="InterPro" id="IPR027417">
    <property type="entry name" value="P-loop_NTPase"/>
</dbReference>
<protein>
    <submittedName>
        <fullName evidence="3">Tetratricopeptide repeat protein</fullName>
    </submittedName>
</protein>
<evidence type="ECO:0000313" key="3">
    <source>
        <dbReference type="EMBL" id="MBP1466196.1"/>
    </source>
</evidence>
<comment type="caution">
    <text evidence="3">The sequence shown here is derived from an EMBL/GenBank/DDBJ whole genome shotgun (WGS) entry which is preliminary data.</text>
</comment>
<dbReference type="PRINTS" id="PR00364">
    <property type="entry name" value="DISEASERSIST"/>
</dbReference>
<reference evidence="3 4" key="1">
    <citation type="submission" date="2021-03" db="EMBL/GenBank/DDBJ databases">
        <authorList>
            <person name="Grouzdev D.S."/>
        </authorList>
    </citation>
    <scope>NUCLEOTIDE SEQUENCE [LARGE SCALE GENOMIC DNA]</scope>
    <source>
        <strain evidence="3 4">M50-1</strain>
    </source>
</reference>
<dbReference type="Proteomes" id="UP001193081">
    <property type="component" value="Unassembled WGS sequence"/>
</dbReference>
<dbReference type="RefSeq" id="WP_135478201.1">
    <property type="nucleotide sequence ID" value="NZ_SIJK02000016.1"/>
</dbReference>
<dbReference type="InterPro" id="IPR011990">
    <property type="entry name" value="TPR-like_helical_dom_sf"/>
</dbReference>
<evidence type="ECO:0000313" key="4">
    <source>
        <dbReference type="Proteomes" id="UP001193081"/>
    </source>
</evidence>
<feature type="repeat" description="TPR" evidence="1">
    <location>
        <begin position="1323"/>
        <end position="1356"/>
    </location>
</feature>
<dbReference type="Pfam" id="PF12770">
    <property type="entry name" value="CHAT"/>
    <property type="match status" value="1"/>
</dbReference>
<feature type="repeat" description="TPR" evidence="1">
    <location>
        <begin position="1363"/>
        <end position="1396"/>
    </location>
</feature>
<proteinExistence type="predicted"/>